<dbReference type="GO" id="GO:0016705">
    <property type="term" value="F:oxidoreductase activity, acting on paired donors, with incorporation or reduction of molecular oxygen"/>
    <property type="evidence" value="ECO:0007669"/>
    <property type="project" value="InterPro"/>
</dbReference>
<evidence type="ECO:0000256" key="21">
    <source>
        <dbReference type="RuleBase" id="RU004020"/>
    </source>
</evidence>
<keyword evidence="19" id="KW-0539">Nucleus</keyword>
<dbReference type="Proteomes" id="UP000516260">
    <property type="component" value="Chromosome 12"/>
</dbReference>
<accession>A0A4Z2CA23</accession>
<dbReference type="GO" id="GO:0005930">
    <property type="term" value="C:axoneme"/>
    <property type="evidence" value="ECO:0007669"/>
    <property type="project" value="TreeGrafter"/>
</dbReference>
<keyword evidence="9" id="KW-0479">Metal-binding</keyword>
<evidence type="ECO:0000313" key="24">
    <source>
        <dbReference type="Proteomes" id="UP000516260"/>
    </source>
</evidence>
<feature type="domain" description="HSF-type DNA-binding" evidence="22">
    <location>
        <begin position="1570"/>
        <end position="1594"/>
    </location>
</feature>
<evidence type="ECO:0000256" key="13">
    <source>
        <dbReference type="ARBA" id="ARBA00023016"/>
    </source>
</evidence>
<evidence type="ECO:0000256" key="18">
    <source>
        <dbReference type="ARBA" id="ARBA00023163"/>
    </source>
</evidence>
<name>A0A4Z2CA23_9TELE</name>
<evidence type="ECO:0000256" key="1">
    <source>
        <dbReference type="ARBA" id="ARBA00001971"/>
    </source>
</evidence>
<evidence type="ECO:0000256" key="3">
    <source>
        <dbReference type="ARBA" id="ARBA00004138"/>
    </source>
</evidence>
<dbReference type="GO" id="GO:0005634">
    <property type="term" value="C:nucleus"/>
    <property type="evidence" value="ECO:0007669"/>
    <property type="project" value="UniProtKB-SubCell"/>
</dbReference>
<dbReference type="PANTHER" id="PTHR23053:SF0">
    <property type="entry name" value="HYDROCEPHALUS-INDUCING PROTEIN HOMOLOG"/>
    <property type="match status" value="1"/>
</dbReference>
<dbReference type="GO" id="GO:0016020">
    <property type="term" value="C:membrane"/>
    <property type="evidence" value="ECO:0007669"/>
    <property type="project" value="UniProtKB-SubCell"/>
</dbReference>
<dbReference type="EMBL" id="SWLE01000004">
    <property type="protein sequence ID" value="TNN01075.1"/>
    <property type="molecule type" value="Genomic_DNA"/>
</dbReference>
<dbReference type="SUPFAM" id="SSF48264">
    <property type="entry name" value="Cytochrome P450"/>
    <property type="match status" value="1"/>
</dbReference>
<evidence type="ECO:0000256" key="8">
    <source>
        <dbReference type="ARBA" id="ARBA00022490"/>
    </source>
</evidence>
<keyword evidence="14" id="KW-0503">Monooxygenase</keyword>
<dbReference type="Pfam" id="PF06546">
    <property type="entry name" value="Vert_HS_TF"/>
    <property type="match status" value="1"/>
</dbReference>
<evidence type="ECO:0000313" key="23">
    <source>
        <dbReference type="EMBL" id="TNN01075.1"/>
    </source>
</evidence>
<keyword evidence="15" id="KW-0969">Cilium</keyword>
<dbReference type="Gene3D" id="2.60.40.10">
    <property type="entry name" value="Immunoglobulins"/>
    <property type="match status" value="8"/>
</dbReference>
<comment type="cofactor">
    <cofactor evidence="1">
        <name>heme</name>
        <dbReference type="ChEBI" id="CHEBI:30413"/>
    </cofactor>
</comment>
<dbReference type="GO" id="GO:0043565">
    <property type="term" value="F:sequence-specific DNA binding"/>
    <property type="evidence" value="ECO:0007669"/>
    <property type="project" value="InterPro"/>
</dbReference>
<dbReference type="PANTHER" id="PTHR23053">
    <property type="entry name" value="DLEC1 DELETED IN LUNG AND ESOPHAGEAL CANCER 1"/>
    <property type="match status" value="1"/>
</dbReference>
<dbReference type="InterPro" id="IPR036396">
    <property type="entry name" value="Cyt_P450_sf"/>
</dbReference>
<dbReference type="PRINTS" id="PR00056">
    <property type="entry name" value="HSFDOMAIN"/>
</dbReference>
<evidence type="ECO:0000256" key="10">
    <source>
        <dbReference type="ARBA" id="ARBA00023002"/>
    </source>
</evidence>
<dbReference type="GO" id="GO:0020037">
    <property type="term" value="F:heme binding"/>
    <property type="evidence" value="ECO:0007669"/>
    <property type="project" value="InterPro"/>
</dbReference>
<dbReference type="GO" id="GO:0004497">
    <property type="term" value="F:monooxygenase activity"/>
    <property type="evidence" value="ECO:0007669"/>
    <property type="project" value="UniProtKB-KW"/>
</dbReference>
<evidence type="ECO:0000256" key="12">
    <source>
        <dbReference type="ARBA" id="ARBA00023015"/>
    </source>
</evidence>
<dbReference type="InterPro" id="IPR000232">
    <property type="entry name" value="HSF_DNA-bd"/>
</dbReference>
<dbReference type="InterPro" id="IPR033305">
    <property type="entry name" value="Hydin-like"/>
</dbReference>
<sequence length="1895" mass="212221">MDTKQKAKSKLSWSDMEKPLVQPDPSELIFRNFTPTHTYKLQLQLHNNDKVSRQVKPEFQESQFFKVVPPKNAGRKVAPGMAATYTICFTPQEHKDYQHTLVFVTDRESLEVPVLAIGPRAVLDFKTEYRFPTCAVKGSTEMTHLVRNVGNGPANFTLVTQRPFSVTPPAGTLGVFESTQVTVVFSPMTVGEHSRALTLHYHTGEDVHIRLHGSSEEVDVHLEPDLVHLTQTYISLSTVNRTVSLVNKHNVPLRYCWTTVSSKQELNLMRRSSQFLQHEEQQERRNESDSTEFQRLSALPDASQGFTGPAEQDLRLSCSHGCITVEPAEGEVWPNIPVELNIVFKPEEAKLYQETIYCDITGRESTLALTIMGDAMGPDLQPNYSVMDMGNIFMGSNNCYEVQLSNIGLIEATFTIKVPTPATGFGGCFSIRPDEGVVPPGGCHTVQVSFLSHTCGSFSEWLLLTVMGNPDATSLTFRGRVIGPTFDLSVSDLNFGVVAFGFPKTLSFSVFNTSRVTLTFTLRVLGDGRGSSSVSYEEHLSDVSRNHPQFSSERISVGPAEFTISPSSGSVSPQSHVTIQTYRLALVVDVEGVGEEIRTLPINARCGVPDVVLDTPRLDFKRCFLNQPCEQRVLLTNTSELPACYSVLEQAHEGDQLKLSYISKPKGVIGPGSSCDLVLMGSSDSPKVVHERLICRTMVDGHSSYEHIHSVDVTCSFRSSLLNIFPEKVNFYMEKVLGQNLKPMYEKLVLNNVSSQSLSLELCLVKPFSLCESPGACSSATTKESESYHHFQVLLVQYLGYSEPVKLHAELHFPNLHFSSTVVDFGYVLNNSETQRQIVMRNCSPLAVTYRWTFLKELNDNREIKMLKAAEEENGSKNESEEMCRSSVTIQLDEDEDHFTQSTGKVFDIVPYCGHLQPGKGQQVTVSFYAQENTRKDVLARCHIEGGPTYGIRLVGEATVISYSLDSPHVDFGLQLFNKEAEAEVTLTNTGKVGFEFCIGHPQRGDEAEESHRKIHEGVRQDPLLQEPCKCRVRSRIRPGQPLFIPDRGHIDASAEQRLRVFYLPGVPGIFKKQAQLKVATLPAQNITLTGEGVPPTIQRPKNFPPGPPPIPLFGNLLEIQLDNPIADLERLAKRYGNVYGLFLGSRPAVVIHGVSALKRALVNKSADFSDRAEDLFVRHAAHTKAQAPGVVLSPYNSGWREHRRFTLMTLRNFGLGKQSMEDRILGETRRVMEFLEQSDGEPINPETLFHKAASNIIFQVLFAKRFDNEDDSMKFFTNFFRETSKIINGPWSLLYDSFPAVRYLPLPFKRGFEMFKMSHERYLEMFVETKKTRVPGKPRHFVDAYLDELEKRGDEAFFSEDQLCAIILDLHFAGTDTTANTLLSGLLYLMKYPHIQEYCQQEIDKVMQGKNEVSFEDRVQMPYVQAVIHEIQRTANTVPLSVFHCTTRDTELMGYSIPKGTLIIPNLSSVLNEKGQWKSSHEFNPENFLNENGEFVQPEAFMPFSTGVSMQESPGAMGVDSNYTSNVPAFLTKLWTLVEDPETNHLICWSASGTSFHVFDQGRFAKEVLPKYFKHNNMASFVRQLNMYGFRKVVNIEQSGLVKPERDDTEFQHLYFLQGHEHMLEHIKRKVSLVKSEETKVRQEDLSKLLYEVQLLRTQQDNMECQVQDMKQPLMLDDGSPSPPPSKYIHNHPVESMHEAFYIQSPSSDAVSCSTSGLTRGPIISDVTEITNSSMSLQMQPVDNREKCMMLIKQEPVSPGVRGVGSGGTVVARGDAVLVNSSPSSPSCEVCSSEPPVLPVAMVQSVLEGRGSVGAVIEKRSKRLALDRVDLSDAVENVDMSLEELQHLLLRSHQQNTVESGSSTVMDPFSLSLPLNEWNFTDVECNLKSVSHSK</sequence>
<reference evidence="23 24" key="1">
    <citation type="submission" date="2019-04" db="EMBL/GenBank/DDBJ databases">
        <title>The sequence and de novo assembly of Takifugu bimaculatus genome using PacBio and Hi-C technologies.</title>
        <authorList>
            <person name="Xu P."/>
            <person name="Liu B."/>
            <person name="Zhou Z."/>
        </authorList>
    </citation>
    <scope>NUCLEOTIDE SEQUENCE [LARGE SCALE GENOMIC DNA]</scope>
    <source>
        <strain evidence="23">TB-2018</strain>
        <tissue evidence="23">Muscle</tissue>
    </source>
</reference>
<evidence type="ECO:0000256" key="17">
    <source>
        <dbReference type="ARBA" id="ARBA00023136"/>
    </source>
</evidence>
<comment type="similarity">
    <text evidence="6 21">Belongs to the HSF family.</text>
</comment>
<evidence type="ECO:0000256" key="7">
    <source>
        <dbReference type="ARBA" id="ARBA00010617"/>
    </source>
</evidence>
<comment type="subcellular location">
    <subcellularLocation>
        <location evidence="3">Cell projection</location>
        <location evidence="3">Cilium</location>
    </subcellularLocation>
    <subcellularLocation>
        <location evidence="5">Cytoplasm</location>
    </subcellularLocation>
    <subcellularLocation>
        <location evidence="4">Membrane</location>
    </subcellularLocation>
    <subcellularLocation>
        <location evidence="2">Nucleus</location>
    </subcellularLocation>
</comment>
<dbReference type="GO" id="GO:0003341">
    <property type="term" value="P:cilium movement"/>
    <property type="evidence" value="ECO:0007669"/>
    <property type="project" value="TreeGrafter"/>
</dbReference>
<evidence type="ECO:0000256" key="20">
    <source>
        <dbReference type="ARBA" id="ARBA00023273"/>
    </source>
</evidence>
<keyword evidence="13" id="KW-0346">Stress response</keyword>
<dbReference type="InterPro" id="IPR002401">
    <property type="entry name" value="Cyt_P450_E_grp-I"/>
</dbReference>
<keyword evidence="10" id="KW-0560">Oxidoreductase</keyword>
<dbReference type="InterPro" id="IPR010542">
    <property type="entry name" value="Vert_HSTF_C"/>
</dbReference>
<evidence type="ECO:0000256" key="16">
    <source>
        <dbReference type="ARBA" id="ARBA00023125"/>
    </source>
</evidence>
<keyword evidence="16" id="KW-0238">DNA-binding</keyword>
<evidence type="ECO:0000259" key="22">
    <source>
        <dbReference type="PROSITE" id="PS00434"/>
    </source>
</evidence>
<dbReference type="FunFam" id="1.10.630.10:FF:000004">
    <property type="entry name" value="cytochrome P450 2D15 isoform X1"/>
    <property type="match status" value="1"/>
</dbReference>
<dbReference type="SMART" id="SM00415">
    <property type="entry name" value="HSF"/>
    <property type="match status" value="1"/>
</dbReference>
<comment type="similarity">
    <text evidence="7">Belongs to the cytochrome P450 family.</text>
</comment>
<keyword evidence="17" id="KW-0472">Membrane</keyword>
<dbReference type="PRINTS" id="PR00463">
    <property type="entry name" value="EP450I"/>
</dbReference>
<dbReference type="FunFam" id="1.10.10.10:FF:000027">
    <property type="entry name" value="Heat shock transcription factor 1"/>
    <property type="match status" value="1"/>
</dbReference>
<evidence type="ECO:0000256" key="15">
    <source>
        <dbReference type="ARBA" id="ARBA00023069"/>
    </source>
</evidence>
<dbReference type="Pfam" id="PF00067">
    <property type="entry name" value="p450"/>
    <property type="match status" value="1"/>
</dbReference>
<evidence type="ECO:0000256" key="2">
    <source>
        <dbReference type="ARBA" id="ARBA00004123"/>
    </source>
</evidence>
<keyword evidence="11" id="KW-0408">Iron</keyword>
<comment type="caution">
    <text evidence="23">The sequence shown here is derived from an EMBL/GenBank/DDBJ whole genome shotgun (WGS) entry which is preliminary data.</text>
</comment>
<dbReference type="InterPro" id="IPR001128">
    <property type="entry name" value="Cyt_P450"/>
</dbReference>
<keyword evidence="8" id="KW-0963">Cytoplasm</keyword>
<gene>
    <name evidence="23" type="ORF">fugu_012321</name>
</gene>
<evidence type="ECO:0000256" key="11">
    <source>
        <dbReference type="ARBA" id="ARBA00023004"/>
    </source>
</evidence>
<evidence type="ECO:0000256" key="5">
    <source>
        <dbReference type="ARBA" id="ARBA00004496"/>
    </source>
</evidence>
<keyword evidence="20" id="KW-0966">Cell projection</keyword>
<dbReference type="GO" id="GO:1904158">
    <property type="term" value="P:axonemal central apparatus assembly"/>
    <property type="evidence" value="ECO:0007669"/>
    <property type="project" value="TreeGrafter"/>
</dbReference>
<keyword evidence="12" id="KW-0805">Transcription regulation</keyword>
<dbReference type="Gene3D" id="1.10.10.10">
    <property type="entry name" value="Winged helix-like DNA-binding domain superfamily/Winged helix DNA-binding domain"/>
    <property type="match status" value="1"/>
</dbReference>
<keyword evidence="24" id="KW-1185">Reference proteome</keyword>
<dbReference type="Gene3D" id="1.10.630.10">
    <property type="entry name" value="Cytochrome P450"/>
    <property type="match status" value="1"/>
</dbReference>
<dbReference type="GO" id="GO:0005506">
    <property type="term" value="F:iron ion binding"/>
    <property type="evidence" value="ECO:0007669"/>
    <property type="project" value="InterPro"/>
</dbReference>
<organism evidence="23 24">
    <name type="scientific">Takifugu bimaculatus</name>
    <dbReference type="NCBI Taxonomy" id="433685"/>
    <lineage>
        <taxon>Eukaryota</taxon>
        <taxon>Metazoa</taxon>
        <taxon>Chordata</taxon>
        <taxon>Craniata</taxon>
        <taxon>Vertebrata</taxon>
        <taxon>Euteleostomi</taxon>
        <taxon>Actinopterygii</taxon>
        <taxon>Neopterygii</taxon>
        <taxon>Teleostei</taxon>
        <taxon>Neoteleostei</taxon>
        <taxon>Acanthomorphata</taxon>
        <taxon>Eupercaria</taxon>
        <taxon>Tetraodontiformes</taxon>
        <taxon>Tetradontoidea</taxon>
        <taxon>Tetraodontidae</taxon>
        <taxon>Takifugu</taxon>
    </lineage>
</organism>
<dbReference type="InterPro" id="IPR053879">
    <property type="entry name" value="HYDIN_VesB_CFA65-like_Ig"/>
</dbReference>
<keyword evidence="18" id="KW-0804">Transcription</keyword>
<evidence type="ECO:0000256" key="6">
    <source>
        <dbReference type="ARBA" id="ARBA00006403"/>
    </source>
</evidence>
<dbReference type="InterPro" id="IPR036388">
    <property type="entry name" value="WH-like_DNA-bd_sf"/>
</dbReference>
<evidence type="ECO:0000256" key="19">
    <source>
        <dbReference type="ARBA" id="ARBA00023242"/>
    </source>
</evidence>
<protein>
    <recommendedName>
        <fullName evidence="22">HSF-type DNA-binding domain-containing protein</fullName>
    </recommendedName>
</protein>
<dbReference type="InterPro" id="IPR036390">
    <property type="entry name" value="WH_DNA-bd_sf"/>
</dbReference>
<dbReference type="Pfam" id="PF22544">
    <property type="entry name" value="HYDIN_VesB_CFA65-like_Ig"/>
    <property type="match status" value="2"/>
</dbReference>
<dbReference type="SUPFAM" id="SSF46785">
    <property type="entry name" value="Winged helix' DNA-binding domain"/>
    <property type="match status" value="1"/>
</dbReference>
<evidence type="ECO:0000256" key="9">
    <source>
        <dbReference type="ARBA" id="ARBA00022723"/>
    </source>
</evidence>
<evidence type="ECO:0000256" key="14">
    <source>
        <dbReference type="ARBA" id="ARBA00023033"/>
    </source>
</evidence>
<dbReference type="Pfam" id="PF00447">
    <property type="entry name" value="HSF_DNA-bind"/>
    <property type="match status" value="1"/>
</dbReference>
<dbReference type="GO" id="GO:0003700">
    <property type="term" value="F:DNA-binding transcription factor activity"/>
    <property type="evidence" value="ECO:0007669"/>
    <property type="project" value="InterPro"/>
</dbReference>
<dbReference type="InterPro" id="IPR013783">
    <property type="entry name" value="Ig-like_fold"/>
</dbReference>
<proteinExistence type="inferred from homology"/>
<dbReference type="PROSITE" id="PS00434">
    <property type="entry name" value="HSF_DOMAIN"/>
    <property type="match status" value="1"/>
</dbReference>
<evidence type="ECO:0000256" key="4">
    <source>
        <dbReference type="ARBA" id="ARBA00004370"/>
    </source>
</evidence>